<gene>
    <name evidence="1" type="ORF">J4732_06685</name>
</gene>
<accession>A0A939NJM8</accession>
<protein>
    <submittedName>
        <fullName evidence="1">Uncharacterized protein</fullName>
    </submittedName>
</protein>
<dbReference type="EMBL" id="JAGETR010000037">
    <property type="protein sequence ID" value="MBO2006719.1"/>
    <property type="molecule type" value="Genomic_DNA"/>
</dbReference>
<evidence type="ECO:0000313" key="1">
    <source>
        <dbReference type="EMBL" id="MBO2006719.1"/>
    </source>
</evidence>
<reference evidence="1" key="1">
    <citation type="submission" date="2021-03" db="EMBL/GenBank/DDBJ databases">
        <title>Molecular epidemiology and mechanisms of colistin and carbapenem resistance in Enterobacteriaceae from clinical isolates, the environment and porcine samples in Pretoria, South Africa.</title>
        <authorList>
            <person name="Bogoshi D."/>
            <person name="Mbelle N.M."/>
            <person name="Naidoo V."/>
            <person name="Osei Sekyere J."/>
        </authorList>
    </citation>
    <scope>NUCLEOTIDE SEQUENCE</scope>
    <source>
        <strain evidence="1">C080</strain>
    </source>
</reference>
<dbReference type="AlphaFoldDB" id="A0A939NJM8"/>
<proteinExistence type="predicted"/>
<comment type="caution">
    <text evidence="1">The sequence shown here is derived from an EMBL/GenBank/DDBJ whole genome shotgun (WGS) entry which is preliminary data.</text>
</comment>
<sequence>MARLRRRHGIEGSKRTSTALLCNGVPVCDIAGLSPGNLRGVVFCQKRRADMIPFSDTSD</sequence>
<name>A0A939NJM8_SERMA</name>
<organism evidence="1">
    <name type="scientific">Serratia marcescens</name>
    <dbReference type="NCBI Taxonomy" id="615"/>
    <lineage>
        <taxon>Bacteria</taxon>
        <taxon>Pseudomonadati</taxon>
        <taxon>Pseudomonadota</taxon>
        <taxon>Gammaproteobacteria</taxon>
        <taxon>Enterobacterales</taxon>
        <taxon>Yersiniaceae</taxon>
        <taxon>Serratia</taxon>
    </lineage>
</organism>